<gene>
    <name evidence="4" type="ORF">ZOSMA_253G00140</name>
</gene>
<dbReference type="STRING" id="29655.A0A0K9PFP4"/>
<dbReference type="OMA" id="GNCRIVF"/>
<dbReference type="OrthoDB" id="741493at2759"/>
<evidence type="ECO:0000256" key="2">
    <source>
        <dbReference type="SAM" id="Phobius"/>
    </source>
</evidence>
<dbReference type="EMBL" id="LFYR01000876">
    <property type="protein sequence ID" value="KMZ67893.1"/>
    <property type="molecule type" value="Genomic_DNA"/>
</dbReference>
<dbReference type="InterPro" id="IPR001296">
    <property type="entry name" value="Glyco_trans_1"/>
</dbReference>
<protein>
    <submittedName>
        <fullName evidence="4">Glycosyl transferase family 1 protein</fullName>
    </submittedName>
</protein>
<dbReference type="GO" id="GO:0016757">
    <property type="term" value="F:glycosyltransferase activity"/>
    <property type="evidence" value="ECO:0007669"/>
    <property type="project" value="UniProtKB-KW"/>
</dbReference>
<evidence type="ECO:0000313" key="5">
    <source>
        <dbReference type="Proteomes" id="UP000036987"/>
    </source>
</evidence>
<keyword evidence="1" id="KW-0328">Glycosyltransferase</keyword>
<keyword evidence="2" id="KW-0472">Membrane</keyword>
<dbReference type="AlphaFoldDB" id="A0A0K9PFP4"/>
<dbReference type="Gene3D" id="3.40.50.2000">
    <property type="entry name" value="Glycogen Phosphorylase B"/>
    <property type="match status" value="1"/>
</dbReference>
<sequence>MNQRGERMGRNSSQSEEIVPLENTASIMDHTFHPRSSGAAVTKRYTHSDVGFTSRTTDSVLRTTPDRRIGRGGHRGWYRGAKKGLFQCGNGDKYFIFIVFCFLVMFLFSIVVPQRMMRFGTTKLSSSLVGLGEVVKFFPRDLLRRFDKEGVVNVLRTKKRFGVRPPRLGLVFGTLNKNPSSLMLLTIFKSLREIGYSLKVFAVVDGEARSLWELIGCQITILSSENSSYVDWTIFEGIIMSSLETKNVVSSLQKEPFNSVPLIWIIHEDILAKRIPIYEKRGWTHLISDWKSAFNRADVVVFPDFSLPMLHTALDSGNFFVIPGYPVDVWDAEIYFRSHSRDQLRKDKGFHRDDILIMVTGNSLYFDDQTWDAAAVMHDLEPQLTKFAKTKGLEKTLKFLFLYGNSINNTISSFEAFELILDFPPRSQRYQFDNDLNGILMIADIVLYTSFHEELNFPPMLIRAMSFGVPIIAPDMPIIKKNIVDKVNGFIYHPRDIKMLNTVFSLLISDIKLSDFAYNISLSAKILSKNMFAFHCITDYIKLLENVIIFPSDTILPLPQSHIQQQTWEWSLFEKDIQEMVDKNHFQNINLNDYSMGDTNIVISMENKFASSIETAKAFGNNTESFNEDFPTELDLEKIDVIETSEEVDRLEIDELEDRIEINLGSWEYIYNSARRAEKKTFERNEQDEGELERFGRTLCIYEIYNGAGAWPFLHNGSLYRGISLSEGVQRPKSDDIDAVEKLSFLANKFYNDILCEMGGMFSIAKTVDDIHHNPWIGFQSWRAMGKKIFKKNTELQIVDSEDMAPMILALEKRLVPEDL</sequence>
<accession>A0A0K9PFP4</accession>
<keyword evidence="4" id="KW-0808">Transferase</keyword>
<keyword evidence="5" id="KW-1185">Reference proteome</keyword>
<organism evidence="4 5">
    <name type="scientific">Zostera marina</name>
    <name type="common">Eelgrass</name>
    <dbReference type="NCBI Taxonomy" id="29655"/>
    <lineage>
        <taxon>Eukaryota</taxon>
        <taxon>Viridiplantae</taxon>
        <taxon>Streptophyta</taxon>
        <taxon>Embryophyta</taxon>
        <taxon>Tracheophyta</taxon>
        <taxon>Spermatophyta</taxon>
        <taxon>Magnoliopsida</taxon>
        <taxon>Liliopsida</taxon>
        <taxon>Zosteraceae</taxon>
        <taxon>Zostera</taxon>
    </lineage>
</organism>
<name>A0A0K9PFP4_ZOSMR</name>
<reference evidence="5" key="1">
    <citation type="journal article" date="2016" name="Nature">
        <title>The genome of the seagrass Zostera marina reveals angiosperm adaptation to the sea.</title>
        <authorList>
            <person name="Olsen J.L."/>
            <person name="Rouze P."/>
            <person name="Verhelst B."/>
            <person name="Lin Y.-C."/>
            <person name="Bayer T."/>
            <person name="Collen J."/>
            <person name="Dattolo E."/>
            <person name="De Paoli E."/>
            <person name="Dittami S."/>
            <person name="Maumus F."/>
            <person name="Michel G."/>
            <person name="Kersting A."/>
            <person name="Lauritano C."/>
            <person name="Lohaus R."/>
            <person name="Toepel M."/>
            <person name="Tonon T."/>
            <person name="Vanneste K."/>
            <person name="Amirebrahimi M."/>
            <person name="Brakel J."/>
            <person name="Bostroem C."/>
            <person name="Chovatia M."/>
            <person name="Grimwood J."/>
            <person name="Jenkins J.W."/>
            <person name="Jueterbock A."/>
            <person name="Mraz A."/>
            <person name="Stam W.T."/>
            <person name="Tice H."/>
            <person name="Bornberg-Bauer E."/>
            <person name="Green P.J."/>
            <person name="Pearson G.A."/>
            <person name="Procaccini G."/>
            <person name="Duarte C.M."/>
            <person name="Schmutz J."/>
            <person name="Reusch T.B.H."/>
            <person name="Van de Peer Y."/>
        </authorList>
    </citation>
    <scope>NUCLEOTIDE SEQUENCE [LARGE SCALE GENOMIC DNA]</scope>
    <source>
        <strain evidence="5">cv. Finnish</strain>
    </source>
</reference>
<evidence type="ECO:0000313" key="4">
    <source>
        <dbReference type="EMBL" id="KMZ67893.1"/>
    </source>
</evidence>
<dbReference type="PANTHER" id="PTHR46635:SF2">
    <property type="entry name" value="GLYCOSYL TRANSFERASE FAMILY 1 DOMAIN-CONTAINING PROTEIN"/>
    <property type="match status" value="1"/>
</dbReference>
<feature type="transmembrane region" description="Helical" evidence="2">
    <location>
        <begin position="94"/>
        <end position="112"/>
    </location>
</feature>
<dbReference type="Pfam" id="PF00534">
    <property type="entry name" value="Glycos_transf_1"/>
    <property type="match status" value="1"/>
</dbReference>
<keyword evidence="2" id="KW-1133">Transmembrane helix</keyword>
<feature type="domain" description="Glycosyl transferase family 1" evidence="3">
    <location>
        <begin position="433"/>
        <end position="512"/>
    </location>
</feature>
<dbReference type="PANTHER" id="PTHR46635">
    <property type="entry name" value="GLYCOSYL TRANSFERASE FAMILY 1 PROTEIN"/>
    <property type="match status" value="1"/>
</dbReference>
<dbReference type="Proteomes" id="UP000036987">
    <property type="component" value="Unassembled WGS sequence"/>
</dbReference>
<keyword evidence="2" id="KW-0812">Transmembrane</keyword>
<evidence type="ECO:0000259" key="3">
    <source>
        <dbReference type="Pfam" id="PF00534"/>
    </source>
</evidence>
<dbReference type="SUPFAM" id="SSF53756">
    <property type="entry name" value="UDP-Glycosyltransferase/glycogen phosphorylase"/>
    <property type="match status" value="1"/>
</dbReference>
<comment type="caution">
    <text evidence="4">The sequence shown here is derived from an EMBL/GenBank/DDBJ whole genome shotgun (WGS) entry which is preliminary data.</text>
</comment>
<proteinExistence type="predicted"/>
<evidence type="ECO:0000256" key="1">
    <source>
        <dbReference type="ARBA" id="ARBA00022676"/>
    </source>
</evidence>